<reference evidence="1" key="1">
    <citation type="submission" date="2021-02" db="EMBL/GenBank/DDBJ databases">
        <title>Genome sequence Cadophora malorum strain M34.</title>
        <authorList>
            <person name="Stefanovic E."/>
            <person name="Vu D."/>
            <person name="Scully C."/>
            <person name="Dijksterhuis J."/>
            <person name="Roader J."/>
            <person name="Houbraken J."/>
        </authorList>
    </citation>
    <scope>NUCLEOTIDE SEQUENCE</scope>
    <source>
        <strain evidence="1">M34</strain>
    </source>
</reference>
<dbReference type="Proteomes" id="UP000664132">
    <property type="component" value="Unassembled WGS sequence"/>
</dbReference>
<evidence type="ECO:0000313" key="2">
    <source>
        <dbReference type="Proteomes" id="UP000664132"/>
    </source>
</evidence>
<accession>A0A8H8BS70</accession>
<protein>
    <submittedName>
        <fullName evidence="1">Uncharacterized protein</fullName>
    </submittedName>
</protein>
<name>A0A8H8BS70_9HELO</name>
<comment type="caution">
    <text evidence="1">The sequence shown here is derived from an EMBL/GenBank/DDBJ whole genome shotgun (WGS) entry which is preliminary data.</text>
</comment>
<dbReference type="AlphaFoldDB" id="A0A8H8BS70"/>
<proteinExistence type="predicted"/>
<keyword evidence="2" id="KW-1185">Reference proteome</keyword>
<sequence length="168" mass="19253">MFSFSGYAEVVEDLPPFLDDNLRNCLILQRINQYLSKRVSLTETTGPILRSSTRRARNRVEPQSERTSGVQAEIFVAEKRSIGHQKEQLKGMIEEEVEVNRDTGNFDPLFLRYWLRILRNMRNAGNFSADVAHHARAHDGLTITRDGANKTQEYAKNLTDRCGAGQWL</sequence>
<dbReference type="OrthoDB" id="3549067at2759"/>
<dbReference type="EMBL" id="JAFJYH010000053">
    <property type="protein sequence ID" value="KAG4422184.1"/>
    <property type="molecule type" value="Genomic_DNA"/>
</dbReference>
<organism evidence="1 2">
    <name type="scientific">Cadophora malorum</name>
    <dbReference type="NCBI Taxonomy" id="108018"/>
    <lineage>
        <taxon>Eukaryota</taxon>
        <taxon>Fungi</taxon>
        <taxon>Dikarya</taxon>
        <taxon>Ascomycota</taxon>
        <taxon>Pezizomycotina</taxon>
        <taxon>Leotiomycetes</taxon>
        <taxon>Helotiales</taxon>
        <taxon>Ploettnerulaceae</taxon>
        <taxon>Cadophora</taxon>
    </lineage>
</organism>
<gene>
    <name evidence="1" type="ORF">IFR04_004690</name>
</gene>
<evidence type="ECO:0000313" key="1">
    <source>
        <dbReference type="EMBL" id="KAG4422184.1"/>
    </source>
</evidence>